<keyword evidence="8" id="KW-0378">Hydrolase</keyword>
<protein>
    <recommendedName>
        <fullName evidence="18">DNA repair protein UVH3</fullName>
    </recommendedName>
</protein>
<keyword evidence="7" id="KW-0227">DNA damage</keyword>
<dbReference type="Gene3D" id="1.10.150.20">
    <property type="entry name" value="5' to 3' exonuclease, C-terminal subdomain"/>
    <property type="match status" value="1"/>
</dbReference>
<feature type="compositionally biased region" description="Basic and acidic residues" evidence="13">
    <location>
        <begin position="642"/>
        <end position="655"/>
    </location>
</feature>
<keyword evidence="11" id="KW-0539">Nucleus</keyword>
<evidence type="ECO:0000256" key="6">
    <source>
        <dbReference type="ARBA" id="ARBA00022759"/>
    </source>
</evidence>
<dbReference type="InterPro" id="IPR019974">
    <property type="entry name" value="XPG_CS"/>
</dbReference>
<comment type="subcellular location">
    <subcellularLocation>
        <location evidence="2">Nucleus</location>
    </subcellularLocation>
</comment>
<feature type="compositionally biased region" description="Low complexity" evidence="13">
    <location>
        <begin position="1034"/>
        <end position="1053"/>
    </location>
</feature>
<feature type="compositionally biased region" description="Polar residues" evidence="13">
    <location>
        <begin position="1239"/>
        <end position="1263"/>
    </location>
</feature>
<evidence type="ECO:0000256" key="4">
    <source>
        <dbReference type="ARBA" id="ARBA00022722"/>
    </source>
</evidence>
<feature type="region of interest" description="Disordered" evidence="13">
    <location>
        <begin position="1444"/>
        <end position="1524"/>
    </location>
</feature>
<proteinExistence type="inferred from homology"/>
<dbReference type="GO" id="GO:0006289">
    <property type="term" value="P:nucleotide-excision repair"/>
    <property type="evidence" value="ECO:0007669"/>
    <property type="project" value="InterPro"/>
</dbReference>
<feature type="domain" description="XPG N-terminal" evidence="15">
    <location>
        <begin position="1"/>
        <end position="98"/>
    </location>
</feature>
<dbReference type="InterPro" id="IPR006085">
    <property type="entry name" value="XPG_DNA_repair_N"/>
</dbReference>
<evidence type="ECO:0008006" key="18">
    <source>
        <dbReference type="Google" id="ProtNLM"/>
    </source>
</evidence>
<dbReference type="SUPFAM" id="SSF47807">
    <property type="entry name" value="5' to 3' exonuclease, C-terminal subdomain"/>
    <property type="match status" value="1"/>
</dbReference>
<dbReference type="SMART" id="SM00485">
    <property type="entry name" value="XPGN"/>
    <property type="match status" value="1"/>
</dbReference>
<evidence type="ECO:0000259" key="15">
    <source>
        <dbReference type="SMART" id="SM00485"/>
    </source>
</evidence>
<keyword evidence="17" id="KW-1185">Reference proteome</keyword>
<dbReference type="Proteomes" id="UP001417504">
    <property type="component" value="Unassembled WGS sequence"/>
</dbReference>
<feature type="region of interest" description="Disordered" evidence="13">
    <location>
        <begin position="1186"/>
        <end position="1410"/>
    </location>
</feature>
<dbReference type="FunFam" id="1.10.150.20:FF:000050">
    <property type="entry name" value="DNA repair protein UVH3"/>
    <property type="match status" value="1"/>
</dbReference>
<keyword evidence="6" id="KW-0255">Endonuclease</keyword>
<dbReference type="SMART" id="SM00279">
    <property type="entry name" value="HhH2"/>
    <property type="match status" value="1"/>
</dbReference>
<dbReference type="InterPro" id="IPR006084">
    <property type="entry name" value="XPG/Rad2"/>
</dbReference>
<evidence type="ECO:0000256" key="10">
    <source>
        <dbReference type="ARBA" id="ARBA00023204"/>
    </source>
</evidence>
<dbReference type="Pfam" id="PF00867">
    <property type="entry name" value="XPG_I"/>
    <property type="match status" value="1"/>
</dbReference>
<dbReference type="InterPro" id="IPR006086">
    <property type="entry name" value="XPG-I_dom"/>
</dbReference>
<feature type="compositionally biased region" description="Basic residues" evidence="13">
    <location>
        <begin position="1270"/>
        <end position="1290"/>
    </location>
</feature>
<dbReference type="SUPFAM" id="SSF88723">
    <property type="entry name" value="PIN domain-like"/>
    <property type="match status" value="1"/>
</dbReference>
<dbReference type="SMART" id="SM00484">
    <property type="entry name" value="XPGI"/>
    <property type="match status" value="1"/>
</dbReference>
<evidence type="ECO:0000256" key="5">
    <source>
        <dbReference type="ARBA" id="ARBA00022723"/>
    </source>
</evidence>
<evidence type="ECO:0000256" key="1">
    <source>
        <dbReference type="ARBA" id="ARBA00001946"/>
    </source>
</evidence>
<evidence type="ECO:0000256" key="11">
    <source>
        <dbReference type="ARBA" id="ARBA00023242"/>
    </source>
</evidence>
<dbReference type="PROSITE" id="PS00841">
    <property type="entry name" value="XPG_1"/>
    <property type="match status" value="1"/>
</dbReference>
<dbReference type="PANTHER" id="PTHR16171:SF7">
    <property type="entry name" value="DNA REPAIR PROTEIN RAD2"/>
    <property type="match status" value="1"/>
</dbReference>
<dbReference type="PRINTS" id="PR00853">
    <property type="entry name" value="XPGRADSUPER"/>
</dbReference>
<dbReference type="FunFam" id="3.40.50.1010:FF:000029">
    <property type="entry name" value="DNA repair protein UVH3"/>
    <property type="match status" value="1"/>
</dbReference>
<evidence type="ECO:0000256" key="7">
    <source>
        <dbReference type="ARBA" id="ARBA00022763"/>
    </source>
</evidence>
<evidence type="ECO:0000313" key="17">
    <source>
        <dbReference type="Proteomes" id="UP001417504"/>
    </source>
</evidence>
<evidence type="ECO:0000256" key="3">
    <source>
        <dbReference type="ARBA" id="ARBA00005283"/>
    </source>
</evidence>
<dbReference type="CDD" id="cd09868">
    <property type="entry name" value="PIN_XPG_RAD2"/>
    <property type="match status" value="2"/>
</dbReference>
<feature type="compositionally biased region" description="Basic and acidic residues" evidence="13">
    <location>
        <begin position="664"/>
        <end position="682"/>
    </location>
</feature>
<comment type="caution">
    <text evidence="16">The sequence shown here is derived from an EMBL/GenBank/DDBJ whole genome shotgun (WGS) entry which is preliminary data.</text>
</comment>
<keyword evidence="10" id="KW-0234">DNA repair</keyword>
<dbReference type="GO" id="GO:0005634">
    <property type="term" value="C:nucleus"/>
    <property type="evidence" value="ECO:0007669"/>
    <property type="project" value="UniProtKB-SubCell"/>
</dbReference>
<feature type="domain" description="XPG-I" evidence="14">
    <location>
        <begin position="890"/>
        <end position="959"/>
    </location>
</feature>
<comment type="cofactor">
    <cofactor evidence="1">
        <name>Mg(2+)</name>
        <dbReference type="ChEBI" id="CHEBI:18420"/>
    </cofactor>
</comment>
<feature type="region of interest" description="Disordered" evidence="13">
    <location>
        <begin position="578"/>
        <end position="600"/>
    </location>
</feature>
<dbReference type="InterPro" id="IPR036279">
    <property type="entry name" value="5-3_exonuclease_C_sf"/>
</dbReference>
<dbReference type="PANTHER" id="PTHR16171">
    <property type="entry name" value="DNA REPAIR PROTEIN COMPLEMENTING XP-G CELLS-RELATED"/>
    <property type="match status" value="1"/>
</dbReference>
<evidence type="ECO:0000256" key="13">
    <source>
        <dbReference type="SAM" id="MobiDB-lite"/>
    </source>
</evidence>
<dbReference type="GO" id="GO:0046872">
    <property type="term" value="F:metal ion binding"/>
    <property type="evidence" value="ECO:0007669"/>
    <property type="project" value="UniProtKB-KW"/>
</dbReference>
<keyword evidence="5" id="KW-0479">Metal-binding</keyword>
<dbReference type="GO" id="GO:0003697">
    <property type="term" value="F:single-stranded DNA binding"/>
    <property type="evidence" value="ECO:0007669"/>
    <property type="project" value="InterPro"/>
</dbReference>
<feature type="region of interest" description="Disordered" evidence="13">
    <location>
        <begin position="664"/>
        <end position="745"/>
    </location>
</feature>
<keyword evidence="4" id="KW-0540">Nuclease</keyword>
<feature type="region of interest" description="Disordered" evidence="13">
    <location>
        <begin position="331"/>
        <end position="377"/>
    </location>
</feature>
<feature type="compositionally biased region" description="Polar residues" evidence="13">
    <location>
        <begin position="1368"/>
        <end position="1378"/>
    </location>
</feature>
<dbReference type="Gene3D" id="3.40.50.1010">
    <property type="entry name" value="5'-nuclease"/>
    <property type="match status" value="2"/>
</dbReference>
<dbReference type="GO" id="GO:0004520">
    <property type="term" value="F:DNA endonuclease activity"/>
    <property type="evidence" value="ECO:0007669"/>
    <property type="project" value="TreeGrafter"/>
</dbReference>
<dbReference type="InterPro" id="IPR029060">
    <property type="entry name" value="PIN-like_dom_sf"/>
</dbReference>
<dbReference type="FunFam" id="3.40.50.1010:FF:000031">
    <property type="entry name" value="DNA repair protein UVH3"/>
    <property type="match status" value="1"/>
</dbReference>
<dbReference type="GO" id="GO:0016788">
    <property type="term" value="F:hydrolase activity, acting on ester bonds"/>
    <property type="evidence" value="ECO:0007669"/>
    <property type="project" value="InterPro"/>
</dbReference>
<evidence type="ECO:0000259" key="14">
    <source>
        <dbReference type="SMART" id="SM00484"/>
    </source>
</evidence>
<feature type="region of interest" description="Disordered" evidence="13">
    <location>
        <begin position="636"/>
        <end position="655"/>
    </location>
</feature>
<dbReference type="Pfam" id="PF00752">
    <property type="entry name" value="XPG_N"/>
    <property type="match status" value="1"/>
</dbReference>
<feature type="compositionally biased region" description="Basic residues" evidence="13">
    <location>
        <begin position="1323"/>
        <end position="1334"/>
    </location>
</feature>
<keyword evidence="9" id="KW-0460">Magnesium</keyword>
<evidence type="ECO:0000256" key="12">
    <source>
        <dbReference type="SAM" id="Coils"/>
    </source>
</evidence>
<reference evidence="16 17" key="1">
    <citation type="submission" date="2024-01" db="EMBL/GenBank/DDBJ databases">
        <title>Genome assemblies of Stephania.</title>
        <authorList>
            <person name="Yang L."/>
        </authorList>
    </citation>
    <scope>NUCLEOTIDE SEQUENCE [LARGE SCALE GENOMIC DNA]</scope>
    <source>
        <strain evidence="16">QJT</strain>
        <tissue evidence="16">Leaf</tissue>
    </source>
</reference>
<dbReference type="PRINTS" id="PR00066">
    <property type="entry name" value="XRODRMPGMNTG"/>
</dbReference>
<feature type="compositionally biased region" description="Basic and acidic residues" evidence="13">
    <location>
        <begin position="728"/>
        <end position="738"/>
    </location>
</feature>
<evidence type="ECO:0000313" key="16">
    <source>
        <dbReference type="EMBL" id="KAK9117156.1"/>
    </source>
</evidence>
<dbReference type="PROSITE" id="PS00842">
    <property type="entry name" value="XPG_2"/>
    <property type="match status" value="1"/>
</dbReference>
<feature type="compositionally biased region" description="Basic and acidic residues" evidence="13">
    <location>
        <begin position="1379"/>
        <end position="1388"/>
    </location>
</feature>
<feature type="compositionally biased region" description="Basic and acidic residues" evidence="13">
    <location>
        <begin position="331"/>
        <end position="343"/>
    </location>
</feature>
<accession>A0AAP0IKE0</accession>
<feature type="coiled-coil region" evidence="12">
    <location>
        <begin position="853"/>
        <end position="880"/>
    </location>
</feature>
<feature type="region of interest" description="Disordered" evidence="13">
    <location>
        <begin position="1014"/>
        <end position="1064"/>
    </location>
</feature>
<evidence type="ECO:0000256" key="8">
    <source>
        <dbReference type="ARBA" id="ARBA00022801"/>
    </source>
</evidence>
<dbReference type="InterPro" id="IPR008918">
    <property type="entry name" value="HhH2"/>
</dbReference>
<comment type="similarity">
    <text evidence="3">Belongs to the XPG/RAD2 endonuclease family. XPG subfamily.</text>
</comment>
<feature type="compositionally biased region" description="Polar residues" evidence="13">
    <location>
        <begin position="1479"/>
        <end position="1489"/>
    </location>
</feature>
<feature type="compositionally biased region" description="Gly residues" evidence="13">
    <location>
        <begin position="1391"/>
        <end position="1403"/>
    </location>
</feature>
<feature type="compositionally biased region" description="Basic and acidic residues" evidence="13">
    <location>
        <begin position="1490"/>
        <end position="1499"/>
    </location>
</feature>
<dbReference type="InterPro" id="IPR001044">
    <property type="entry name" value="XPG/Rad2_eukaryotes"/>
</dbReference>
<gene>
    <name evidence="16" type="ORF">Sjap_016103</name>
</gene>
<evidence type="ECO:0000256" key="2">
    <source>
        <dbReference type="ARBA" id="ARBA00004123"/>
    </source>
</evidence>
<evidence type="ECO:0000256" key="9">
    <source>
        <dbReference type="ARBA" id="ARBA00022842"/>
    </source>
</evidence>
<dbReference type="EMBL" id="JBBNAE010000006">
    <property type="protein sequence ID" value="KAK9117156.1"/>
    <property type="molecule type" value="Genomic_DNA"/>
</dbReference>
<name>A0AAP0IKE0_9MAGN</name>
<sequence>MGVHGLWELIAPVGRRVSVETLAGKRLAIDASIWMVQFMKAMRDERGDMVRNAHILGFFRRICKLLFLRTKPVFVFDGGTPALKRRTVIARRRQRENAQAKIRKTAEKLLINHLKAMRLKELAKDIENQRQVNDQKGKSVVSESSEVVKNASEMSDGTGEFDQEVGALASLAAEEGVDITARASTTAGGSIVREEEEEEMDEDEEMVLPVMHGKVDPAILAALPPSMQLDLLVQIRERLMAENRQKYQKVKKAPEKFSELQIESYLKTVAFRREIDEVQKSAANKGVAGVQTARIASEANREFIFSSSFSGDRRTLTSGTVEETAEVDKNKDTGHGTIEKGKNSSDATKYIPSAGQPTSVPGSEVDEPTSSLGDDVGTYVDERGRLRVSRVRAMGICMTRDIQRNLDFLKELEQDKLKESHSTDTEAILDKIASVGIENIPANSAGIDEFKILDIGTDELVQMENSTVPEKRTALEISFIGNDNGQGSTDDDELFTQLAAGSSLIYNMSSSINNFSGKHSEGTSSECSWEEGVVEEKGWNLDVSDTVSLSPTVQERTISRGSLQEDAEIQEAIRRSLEDLTHTKSTKSNKKGSVETTRDMENNDKVIGVLMPEKDRIDLFNLPGENGVVSQESLDTATGLTKTDHVDGSEDPLIHDPKEKQLALSKEHEVEHHEKDMLRHESSIVGISGTGGTKQRNGSPEKPSSDSSGADRQMGIHFTADQGVASSKDNEDRNDGNEKTCSARNASHVPAAVMVENKAYEVSNTGTVSSAGTDEHDFVAGTECSSFEASKDSNDHEEPSAKQIDGDLLREPVREESFFMSNKDRKESEESTAGQEKINARMMVLEASLDEELMYLREERESLGDEQRKLERNAESVSSEMFAECQELLQMFGLPYIIAPMEAEAQCAFMEAEKLVDGVVTDDSDVFLFGARNVYKNIFDDRKYVETYFMKDIESELGLTKEKLIRMALLLGSDYTEGVSGIGIVNAIEVVNAFPEEDGLQNFREWLESPDPTILGQLDGQTGSASRKRGSKINNGEGSNSENNVEGSSSSGGFAEGHNDKQSRDNVESIKQIFMDKHRNVSKNWHIPSSFPSEAVISAYVSPQVDKSKEIFSWGKPDLFILRKLCWEKFGWSNQKADELLMPVLKEYSKHETQLRLEAFYTFNERFAKIRSQRIRKAVKGITGKHSLETDKLPQEVSKSKKKRKVGISGSEKPGTGGSEIGSVEKSSLKQSRKRKTSSEALPSEENNSEPSVPQENQQNTAKESSRSLRSGRGRGRGRGKTSGRRKRIVSNHESSECSSSDVGDDNSEQEHILVKTMDISSKVRRSTRPRKQVKYAVNGSEASSSSNSPDRDDGNFVEGAADEVVLNASTSGDAANDTSKKNMDPLRDGNSGGGYLESGGGFCLEEGEQETEPVETVHCTARASNSSSLEDALATGCLKMGGGFCLEDEEPETNQVPSFSSHQREPCELLNGAISDVSDATRNPNSPNKESKHNERDAGPQPPPTPTEETPKADYGKRRWYYL</sequence>
<organism evidence="16 17">
    <name type="scientific">Stephania japonica</name>
    <dbReference type="NCBI Taxonomy" id="461633"/>
    <lineage>
        <taxon>Eukaryota</taxon>
        <taxon>Viridiplantae</taxon>
        <taxon>Streptophyta</taxon>
        <taxon>Embryophyta</taxon>
        <taxon>Tracheophyta</taxon>
        <taxon>Spermatophyta</taxon>
        <taxon>Magnoliopsida</taxon>
        <taxon>Ranunculales</taxon>
        <taxon>Menispermaceae</taxon>
        <taxon>Menispermoideae</taxon>
        <taxon>Cissampelideae</taxon>
        <taxon>Stephania</taxon>
    </lineage>
</organism>
<keyword evidence="12" id="KW-0175">Coiled coil</keyword>
<dbReference type="CDD" id="cd09904">
    <property type="entry name" value="H3TH_XPG"/>
    <property type="match status" value="1"/>
</dbReference>